<gene>
    <name evidence="2" type="ORF">PAA8504_03173</name>
</gene>
<dbReference type="InterPro" id="IPR000073">
    <property type="entry name" value="AB_hydrolase_1"/>
</dbReference>
<dbReference type="GO" id="GO:0047372">
    <property type="term" value="F:monoacylglycerol lipase activity"/>
    <property type="evidence" value="ECO:0007669"/>
    <property type="project" value="UniProtKB-EC"/>
</dbReference>
<dbReference type="Proteomes" id="UP000244912">
    <property type="component" value="Unassembled WGS sequence"/>
</dbReference>
<dbReference type="Pfam" id="PF12697">
    <property type="entry name" value="Abhydrolase_6"/>
    <property type="match status" value="1"/>
</dbReference>
<dbReference type="EMBL" id="ONZF01000008">
    <property type="protein sequence ID" value="SPJ25322.1"/>
    <property type="molecule type" value="Genomic_DNA"/>
</dbReference>
<dbReference type="AlphaFoldDB" id="A0A2R8BYV9"/>
<sequence length="321" mass="33870">MRLTLAVVMAVVGLSALFLAIVPGARMGDLPDLAGIDLGADLSTWLNARESFDDIVDGAEARVEWAGDEGTPTQWGIVYLHGFSGTSEEIRPVPERVAEALGANVFYTRFTGHGRDGADMALASAEAWARDTSEAVAVGQRIASRVLVIGTSTGGTMAAIAAADRATADAVDAVVMISPNFGPQNPMTPLLTWPAASVPLIAGETRGFDPENELHARYWTEAYPTIATIPMQAAVDRAKQAELENIVAPALFIYSPDDKVVRPAATKNAIDAWGGPVEVMTVAAGEGVDPSNHVLAGDILSPTMTDPVVQRILTWVRSLPE</sequence>
<reference evidence="3" key="1">
    <citation type="submission" date="2018-03" db="EMBL/GenBank/DDBJ databases">
        <authorList>
            <person name="Rodrigo-Torres L."/>
            <person name="Arahal R. D."/>
            <person name="Lucena T."/>
        </authorList>
    </citation>
    <scope>NUCLEOTIDE SEQUENCE [LARGE SCALE GENOMIC DNA]</scope>
    <source>
        <strain evidence="3">CECT 8504</strain>
    </source>
</reference>
<name>A0A2R8BYV9_9RHOB</name>
<evidence type="ECO:0000313" key="3">
    <source>
        <dbReference type="Proteomes" id="UP000244912"/>
    </source>
</evidence>
<organism evidence="2 3">
    <name type="scientific">Palleronia abyssalis</name>
    <dbReference type="NCBI Taxonomy" id="1501240"/>
    <lineage>
        <taxon>Bacteria</taxon>
        <taxon>Pseudomonadati</taxon>
        <taxon>Pseudomonadota</taxon>
        <taxon>Alphaproteobacteria</taxon>
        <taxon>Rhodobacterales</taxon>
        <taxon>Roseobacteraceae</taxon>
        <taxon>Palleronia</taxon>
    </lineage>
</organism>
<dbReference type="SUPFAM" id="SSF53474">
    <property type="entry name" value="alpha/beta-Hydrolases"/>
    <property type="match status" value="1"/>
</dbReference>
<dbReference type="EC" id="3.1.1.23" evidence="2"/>
<evidence type="ECO:0000259" key="1">
    <source>
        <dbReference type="Pfam" id="PF12697"/>
    </source>
</evidence>
<dbReference type="Gene3D" id="3.40.50.1820">
    <property type="entry name" value="alpha/beta hydrolase"/>
    <property type="match status" value="1"/>
</dbReference>
<proteinExistence type="predicted"/>
<keyword evidence="3" id="KW-1185">Reference proteome</keyword>
<dbReference type="InterPro" id="IPR029058">
    <property type="entry name" value="AB_hydrolase_fold"/>
</dbReference>
<accession>A0A2R8BYV9</accession>
<feature type="domain" description="AB hydrolase-1" evidence="1">
    <location>
        <begin position="77"/>
        <end position="281"/>
    </location>
</feature>
<evidence type="ECO:0000313" key="2">
    <source>
        <dbReference type="EMBL" id="SPJ25322.1"/>
    </source>
</evidence>
<keyword evidence="2" id="KW-0378">Hydrolase</keyword>
<dbReference type="OrthoDB" id="5416147at2"/>
<protein>
    <submittedName>
        <fullName evidence="2">Thermostable monoacylglycerol lipase</fullName>
        <ecNumber evidence="2">3.1.1.23</ecNumber>
    </submittedName>
</protein>
<dbReference type="RefSeq" id="WP_108895120.1">
    <property type="nucleotide sequence ID" value="NZ_ONZF01000008.1"/>
</dbReference>